<dbReference type="PROSITE" id="PS51186">
    <property type="entry name" value="GNAT"/>
    <property type="match status" value="1"/>
</dbReference>
<dbReference type="Pfam" id="PF16135">
    <property type="entry name" value="TDBD"/>
    <property type="match status" value="2"/>
</dbReference>
<evidence type="ECO:0000256" key="6">
    <source>
        <dbReference type="PROSITE-ProRule" id="PRU00175"/>
    </source>
</evidence>
<dbReference type="GO" id="GO:0016747">
    <property type="term" value="F:acyltransferase activity, transferring groups other than amino-acyl groups"/>
    <property type="evidence" value="ECO:0007669"/>
    <property type="project" value="InterPro"/>
</dbReference>
<reference evidence="12 13" key="1">
    <citation type="journal article" date="2018" name="Mol. Plant">
        <title>The genome of Artemisia annua provides insight into the evolution of Asteraceae family and artemisinin biosynthesis.</title>
        <authorList>
            <person name="Shen Q."/>
            <person name="Zhang L."/>
            <person name="Liao Z."/>
            <person name="Wang S."/>
            <person name="Yan T."/>
            <person name="Shi P."/>
            <person name="Liu M."/>
            <person name="Fu X."/>
            <person name="Pan Q."/>
            <person name="Wang Y."/>
            <person name="Lv Z."/>
            <person name="Lu X."/>
            <person name="Zhang F."/>
            <person name="Jiang W."/>
            <person name="Ma Y."/>
            <person name="Chen M."/>
            <person name="Hao X."/>
            <person name="Li L."/>
            <person name="Tang Y."/>
            <person name="Lv G."/>
            <person name="Zhou Y."/>
            <person name="Sun X."/>
            <person name="Brodelius P.E."/>
            <person name="Rose J.K.C."/>
            <person name="Tang K."/>
        </authorList>
    </citation>
    <scope>NUCLEOTIDE SEQUENCE [LARGE SCALE GENOMIC DNA]</scope>
    <source>
        <strain evidence="13">cv. Huhao1</strain>
        <tissue evidence="12">Leaf</tissue>
    </source>
</reference>
<dbReference type="InterPro" id="IPR019786">
    <property type="entry name" value="Zinc_finger_PHD-type_CS"/>
</dbReference>
<evidence type="ECO:0000256" key="4">
    <source>
        <dbReference type="ARBA" id="ARBA00022833"/>
    </source>
</evidence>
<dbReference type="InterPro" id="IPR011011">
    <property type="entry name" value="Znf_FYVE_PHD"/>
</dbReference>
<keyword evidence="8" id="KW-1133">Transmembrane helix</keyword>
<feature type="domain" description="N-acetyltransferase" evidence="11">
    <location>
        <begin position="852"/>
        <end position="998"/>
    </location>
</feature>
<dbReference type="AlphaFoldDB" id="A0A2U1QMA5"/>
<keyword evidence="8" id="KW-0812">Transmembrane</keyword>
<dbReference type="GO" id="GO:0008270">
    <property type="term" value="F:zinc ion binding"/>
    <property type="evidence" value="ECO:0007669"/>
    <property type="project" value="UniProtKB-KW"/>
</dbReference>
<evidence type="ECO:0000259" key="11">
    <source>
        <dbReference type="PROSITE" id="PS51186"/>
    </source>
</evidence>
<dbReference type="OrthoDB" id="1903104at2759"/>
<dbReference type="Gene3D" id="3.30.40.10">
    <property type="entry name" value="Zinc/RING finger domain, C3HC4 (zinc finger)"/>
    <property type="match status" value="2"/>
</dbReference>
<evidence type="ECO:0000256" key="1">
    <source>
        <dbReference type="ARBA" id="ARBA00004123"/>
    </source>
</evidence>
<gene>
    <name evidence="12" type="ORF">CTI12_AA012500</name>
</gene>
<feature type="domain" description="PHD-type" evidence="9">
    <location>
        <begin position="669"/>
        <end position="714"/>
    </location>
</feature>
<feature type="transmembrane region" description="Helical" evidence="8">
    <location>
        <begin position="903"/>
        <end position="924"/>
    </location>
</feature>
<evidence type="ECO:0000259" key="10">
    <source>
        <dbReference type="PROSITE" id="PS50089"/>
    </source>
</evidence>
<dbReference type="PROSITE" id="PS01359">
    <property type="entry name" value="ZF_PHD_1"/>
    <property type="match status" value="2"/>
</dbReference>
<name>A0A2U1QMA5_ARTAN</name>
<dbReference type="InterPro" id="IPR001965">
    <property type="entry name" value="Znf_PHD"/>
</dbReference>
<dbReference type="GO" id="GO:0003682">
    <property type="term" value="F:chromatin binding"/>
    <property type="evidence" value="ECO:0007669"/>
    <property type="project" value="TreeGrafter"/>
</dbReference>
<keyword evidence="4" id="KW-0862">Zinc</keyword>
<evidence type="ECO:0000256" key="2">
    <source>
        <dbReference type="ARBA" id="ARBA00022723"/>
    </source>
</evidence>
<keyword evidence="8" id="KW-0472">Membrane</keyword>
<dbReference type="SMART" id="SM00249">
    <property type="entry name" value="PHD"/>
    <property type="match status" value="2"/>
</dbReference>
<evidence type="ECO:0000313" key="12">
    <source>
        <dbReference type="EMBL" id="PWA99123.1"/>
    </source>
</evidence>
<sequence length="1016" mass="111760">MGEGEVCVSVASEKKRDHEWLIDGEPVAKKQAKECEVDNSQLNEPVEPCRQICESKETLENLECGDVRLSAEQSVKVGSDEMELDPSGEKRSLEVLNDMEVEPIVEQPVEDCLIDVKVESSVEHPVKECPSEMETEACDKTQQTDALNASKPEVSVQQHVTGCLSETEPAEPLNEIKPDPSVQHPVKECLSETQTEACVKMESAEALDETEPKLSILQPVKDWTDEMEFEGLIDAKVEFSADFPIKECKHEIVTDPCIKKEVKEASNDDICSEVLNPIVSPRDNSSFQTVNSQPDEKLVMKNQVISCEITSGRSGNASSEGCSSQEEKGTELTSHVVIEAPKDAVTSSGVRKITFKFSKRKEDFDSQPSASAVNCRGNGSAAPDNYPTSVQKLLSTGILDGAKVKYISTSAQLIGIVKDGGYLCGCATCNFSNVLRAHEFEEHAGGRKTSHPNKHIYMENGKSIYRIIQAVKTAPLSRVDEVIKGVAGSSVNEEHFQVWKASFQSNLDMTKTDNSHHTKLMNLYHPPTSYTSGDGSSPFKKPKSYASSVAVETKPSAEGGHKKRKTRLYYDRDNDLHRLLFMPNGLPDGTALGYYAKGNKVLDGYKQGIGIVCSHCDDEISPSQFEAHAGWAAKRQPYRNIYVIPYGMALHDIALLLANGQSITTSNSDDMCAVCGDGGKLIICDGCPRAFHAACLELEGLSSEDWQCPYCRDSIGSGRKAAAAESRPIVLRLSRVVKAREYEAGGCVICRVPDFSVAEFDDRTVMLCDQCEKEYHVGCLRESGRCDLKALPPDKWFCCDDCDMIHGAIQGVVANGAAVISGSVLSIVNKKHIEKGLIYGVPNEIRWRMLSGTSRYPEHLPLLSRAAAIFRECFDPIVAKSGRDLIPVMVYGRNISGQDFGGIYCVVLIVGSVVVSAGLLRIFGREVAELPLVATSRQHQGKGYFQALFFCIEELLLSLGVELLVLPAAEEAESIWTKKLGFRKMSDERYTQFSRDNQLTIFKGTSMLERELRRTT</sequence>
<dbReference type="InterPro" id="IPR013083">
    <property type="entry name" value="Znf_RING/FYVE/PHD"/>
</dbReference>
<keyword evidence="3 6" id="KW-0863">Zinc-finger</keyword>
<protein>
    <submittedName>
        <fullName evidence="12">Zinc finger, PHD-type</fullName>
    </submittedName>
</protein>
<dbReference type="STRING" id="35608.A0A2U1QMA5"/>
<dbReference type="SUPFAM" id="SSF57903">
    <property type="entry name" value="FYVE/PHD zinc finger"/>
    <property type="match status" value="2"/>
</dbReference>
<dbReference type="InterPro" id="IPR056511">
    <property type="entry name" value="IDM1_C"/>
</dbReference>
<dbReference type="PANTHER" id="PTHR47025">
    <property type="entry name" value="AUTOIMMUNE REGULATOR"/>
    <property type="match status" value="1"/>
</dbReference>
<evidence type="ECO:0000259" key="9">
    <source>
        <dbReference type="PROSITE" id="PS50016"/>
    </source>
</evidence>
<dbReference type="InterPro" id="IPR032308">
    <property type="entry name" value="TDBD"/>
</dbReference>
<dbReference type="CDD" id="cd15539">
    <property type="entry name" value="PHD1_AIRE"/>
    <property type="match status" value="1"/>
</dbReference>
<dbReference type="InterPro" id="IPR016181">
    <property type="entry name" value="Acyl_CoA_acyltransferase"/>
</dbReference>
<dbReference type="PROSITE" id="PS50089">
    <property type="entry name" value="ZF_RING_2"/>
    <property type="match status" value="1"/>
</dbReference>
<evidence type="ECO:0000256" key="3">
    <source>
        <dbReference type="ARBA" id="ARBA00022771"/>
    </source>
</evidence>
<keyword evidence="2" id="KW-0479">Metal-binding</keyword>
<proteinExistence type="predicted"/>
<keyword evidence="13" id="KW-1185">Reference proteome</keyword>
<dbReference type="Pfam" id="PF00628">
    <property type="entry name" value="PHD"/>
    <property type="match status" value="1"/>
</dbReference>
<dbReference type="SUPFAM" id="SSF55729">
    <property type="entry name" value="Acyl-CoA N-acyltransferases (Nat)"/>
    <property type="match status" value="1"/>
</dbReference>
<dbReference type="GO" id="GO:0042393">
    <property type="term" value="F:histone binding"/>
    <property type="evidence" value="ECO:0007669"/>
    <property type="project" value="TreeGrafter"/>
</dbReference>
<dbReference type="Proteomes" id="UP000245207">
    <property type="component" value="Unassembled WGS sequence"/>
</dbReference>
<evidence type="ECO:0000256" key="8">
    <source>
        <dbReference type="SAM" id="Phobius"/>
    </source>
</evidence>
<keyword evidence="5" id="KW-0539">Nucleus</keyword>
<comment type="caution">
    <text evidence="12">The sequence shown here is derived from an EMBL/GenBank/DDBJ whole genome shotgun (WGS) entry which is preliminary data.</text>
</comment>
<dbReference type="Pfam" id="PF23209">
    <property type="entry name" value="IDM1_C"/>
    <property type="match status" value="1"/>
</dbReference>
<dbReference type="EMBL" id="PKPP01000034">
    <property type="protein sequence ID" value="PWA99123.1"/>
    <property type="molecule type" value="Genomic_DNA"/>
</dbReference>
<evidence type="ECO:0000256" key="7">
    <source>
        <dbReference type="SAM" id="MobiDB-lite"/>
    </source>
</evidence>
<evidence type="ECO:0000256" key="5">
    <source>
        <dbReference type="ARBA" id="ARBA00023242"/>
    </source>
</evidence>
<dbReference type="InterPro" id="IPR001841">
    <property type="entry name" value="Znf_RING"/>
</dbReference>
<dbReference type="GO" id="GO:0000977">
    <property type="term" value="F:RNA polymerase II transcription regulatory region sequence-specific DNA binding"/>
    <property type="evidence" value="ECO:0007669"/>
    <property type="project" value="TreeGrafter"/>
</dbReference>
<dbReference type="PROSITE" id="PS50016">
    <property type="entry name" value="ZF_PHD_2"/>
    <property type="match status" value="2"/>
</dbReference>
<organism evidence="12 13">
    <name type="scientific">Artemisia annua</name>
    <name type="common">Sweet wormwood</name>
    <dbReference type="NCBI Taxonomy" id="35608"/>
    <lineage>
        <taxon>Eukaryota</taxon>
        <taxon>Viridiplantae</taxon>
        <taxon>Streptophyta</taxon>
        <taxon>Embryophyta</taxon>
        <taxon>Tracheophyta</taxon>
        <taxon>Spermatophyta</taxon>
        <taxon>Magnoliopsida</taxon>
        <taxon>eudicotyledons</taxon>
        <taxon>Gunneridae</taxon>
        <taxon>Pentapetalae</taxon>
        <taxon>asterids</taxon>
        <taxon>campanulids</taxon>
        <taxon>Asterales</taxon>
        <taxon>Asteraceae</taxon>
        <taxon>Asteroideae</taxon>
        <taxon>Anthemideae</taxon>
        <taxon>Artemisiinae</taxon>
        <taxon>Artemisia</taxon>
    </lineage>
</organism>
<dbReference type="InterPro" id="IPR000182">
    <property type="entry name" value="GNAT_dom"/>
</dbReference>
<dbReference type="PANTHER" id="PTHR47025:SF7">
    <property type="entry name" value="ACYL-COA N-ACYLTRANSFERASE WITH RING_FYVE_PHD-TYPE ZINC FINGER DOMAIN-CONTAINING PROTEIN"/>
    <property type="match status" value="1"/>
</dbReference>
<accession>A0A2U1QMA5</accession>
<comment type="subcellular location">
    <subcellularLocation>
        <location evidence="1">Nucleus</location>
    </subcellularLocation>
</comment>
<dbReference type="GO" id="GO:0005634">
    <property type="term" value="C:nucleus"/>
    <property type="evidence" value="ECO:0007669"/>
    <property type="project" value="UniProtKB-SubCell"/>
</dbReference>
<feature type="region of interest" description="Disordered" evidence="7">
    <location>
        <begin position="531"/>
        <end position="565"/>
    </location>
</feature>
<dbReference type="InterPro" id="IPR019787">
    <property type="entry name" value="Znf_PHD-finger"/>
</dbReference>
<dbReference type="GO" id="GO:0045944">
    <property type="term" value="P:positive regulation of transcription by RNA polymerase II"/>
    <property type="evidence" value="ECO:0007669"/>
    <property type="project" value="TreeGrafter"/>
</dbReference>
<feature type="domain" description="PHD-type" evidence="9">
    <location>
        <begin position="744"/>
        <end position="805"/>
    </location>
</feature>
<feature type="domain" description="RING-type" evidence="10">
    <location>
        <begin position="672"/>
        <end position="712"/>
    </location>
</feature>
<evidence type="ECO:0000313" key="13">
    <source>
        <dbReference type="Proteomes" id="UP000245207"/>
    </source>
</evidence>
<dbReference type="Gene3D" id="3.40.630.30">
    <property type="match status" value="1"/>
</dbReference>